<name>A0AAW4JJX9_9ACTN</name>
<evidence type="ECO:0000313" key="2">
    <source>
        <dbReference type="EMBL" id="MBO4142127.1"/>
    </source>
</evidence>
<feature type="coiled-coil region" evidence="1">
    <location>
        <begin position="59"/>
        <end position="86"/>
    </location>
</feature>
<reference evidence="2" key="1">
    <citation type="submission" date="2021-03" db="EMBL/GenBank/DDBJ databases">
        <title>X isolated from Micromonospora tulbaghiae.</title>
        <authorList>
            <person name="Stennett H.L."/>
        </authorList>
    </citation>
    <scope>NUCLEOTIDE SEQUENCE</scope>
    <source>
        <strain evidence="2">28M1-20</strain>
    </source>
</reference>
<organism evidence="2 3">
    <name type="scientific">Micromonospora tulbaghiae</name>
    <dbReference type="NCBI Taxonomy" id="479978"/>
    <lineage>
        <taxon>Bacteria</taxon>
        <taxon>Bacillati</taxon>
        <taxon>Actinomycetota</taxon>
        <taxon>Actinomycetes</taxon>
        <taxon>Micromonosporales</taxon>
        <taxon>Micromonosporaceae</taxon>
        <taxon>Micromonospora</taxon>
    </lineage>
</organism>
<proteinExistence type="predicted"/>
<dbReference type="RefSeq" id="WP_139135507.1">
    <property type="nucleotide sequence ID" value="NZ_FMCQ01000012.1"/>
</dbReference>
<dbReference type="AlphaFoldDB" id="A0AAW4JJX9"/>
<dbReference type="GeneID" id="93473282"/>
<accession>A0AAW4JJX9</accession>
<evidence type="ECO:0000256" key="1">
    <source>
        <dbReference type="SAM" id="Coils"/>
    </source>
</evidence>
<keyword evidence="1" id="KW-0175">Coiled coil</keyword>
<evidence type="ECO:0000313" key="3">
    <source>
        <dbReference type="Proteomes" id="UP000669887"/>
    </source>
</evidence>
<dbReference type="Proteomes" id="UP000669887">
    <property type="component" value="Unassembled WGS sequence"/>
</dbReference>
<comment type="caution">
    <text evidence="2">The sequence shown here is derived from an EMBL/GenBank/DDBJ whole genome shotgun (WGS) entry which is preliminary data.</text>
</comment>
<dbReference type="EMBL" id="JAGFVQ010000036">
    <property type="protein sequence ID" value="MBO4142127.1"/>
    <property type="molecule type" value="Genomic_DNA"/>
</dbReference>
<protein>
    <submittedName>
        <fullName evidence="2">Uncharacterized protein</fullName>
    </submittedName>
</protein>
<gene>
    <name evidence="2" type="ORF">J5U46_18405</name>
</gene>
<sequence length="397" mass="44626">MEDVDDARELVEQRMRATGFEEDILDKVLDLLERFDTDREKLFEEMLSKLEQPGHDGLTDRWETNCEQAEALMERLESDIRSVLEDSQANAMSVDERWTAVGPRDFLAGERKIWAQVARLDVPEVATLMSKVLEADLALIKKCEEDLKNARSNDAIVEQLLLKNFGSIQDTVKSLLVKYLPTSGARLIVLFMKDPSSKEAANEAIKNFEKLTAENLMAAKQKRAAKQTVVDNIKLLTAAREQLDEDWIDKLFARGAEAAGNWRGIGASGDYRATDWDWMKENVLDRGLDTRAEAAKEQSSKLYDELFPTLVEESTNAFAQLTDDPGTLATFNEELEKASESLESLLATEEEYVKDLAEGPYKQTGLAAFAQVRDAVKVGFKLLADKTEEADDEVKKS</sequence>